<dbReference type="AlphaFoldDB" id="A0A8T2T247"/>
<feature type="region of interest" description="Disordered" evidence="1">
    <location>
        <begin position="1"/>
        <end position="59"/>
    </location>
</feature>
<keyword evidence="4" id="KW-1185">Reference proteome</keyword>
<organism evidence="3 4">
    <name type="scientific">Ceratopteris richardii</name>
    <name type="common">Triangle waterfern</name>
    <dbReference type="NCBI Taxonomy" id="49495"/>
    <lineage>
        <taxon>Eukaryota</taxon>
        <taxon>Viridiplantae</taxon>
        <taxon>Streptophyta</taxon>
        <taxon>Embryophyta</taxon>
        <taxon>Tracheophyta</taxon>
        <taxon>Polypodiopsida</taxon>
        <taxon>Polypodiidae</taxon>
        <taxon>Polypodiales</taxon>
        <taxon>Pteridineae</taxon>
        <taxon>Pteridaceae</taxon>
        <taxon>Parkerioideae</taxon>
        <taxon>Ceratopteris</taxon>
    </lineage>
</organism>
<accession>A0A8T2T247</accession>
<name>A0A8T2T247_CERRI</name>
<sequence length="281" mass="30156">MQQPRREAFYGLWQSPSHPSHGNSQSPPLSTSNSDSPHNSLTTVNSSSSMLCEGLPPRGQSGLSKIHETFCVSMDSHIHVPVSPSEVRPAGATSVGLPPTSPMAALSAQASKGQGGCRVSKKRGGRSASRAAITIFPADVSSFQEMVQQLTGMPTLSSPPSSLLRSELRKQIYTSAAARSPIFNTSNLNDGCSTGMQVAAQSMQRADLSHRHEFQQQPTISSSPSPSQLPDFTSAPKPPEALHFYQISMHPNALISEKNQPSQLSYSFGDACQFYERLDPC</sequence>
<evidence type="ECO:0000313" key="3">
    <source>
        <dbReference type="EMBL" id="KAH7387685.1"/>
    </source>
</evidence>
<comment type="caution">
    <text evidence="3">The sequence shown here is derived from an EMBL/GenBank/DDBJ whole genome shotgun (WGS) entry which is preliminary data.</text>
</comment>
<dbReference type="EMBL" id="CM035421">
    <property type="protein sequence ID" value="KAH7387685.1"/>
    <property type="molecule type" value="Genomic_DNA"/>
</dbReference>
<feature type="region of interest" description="Disordered" evidence="1">
    <location>
        <begin position="199"/>
        <end position="236"/>
    </location>
</feature>
<evidence type="ECO:0000256" key="1">
    <source>
        <dbReference type="SAM" id="MobiDB-lite"/>
    </source>
</evidence>
<dbReference type="Pfam" id="PF05678">
    <property type="entry name" value="VQ"/>
    <property type="match status" value="1"/>
</dbReference>
<protein>
    <recommendedName>
        <fullName evidence="2">VQ domain-containing protein</fullName>
    </recommendedName>
</protein>
<feature type="compositionally biased region" description="Low complexity" evidence="1">
    <location>
        <begin position="215"/>
        <end position="230"/>
    </location>
</feature>
<proteinExistence type="predicted"/>
<evidence type="ECO:0000313" key="4">
    <source>
        <dbReference type="Proteomes" id="UP000825935"/>
    </source>
</evidence>
<gene>
    <name evidence="3" type="ORF">KP509_16G036400</name>
</gene>
<dbReference type="Proteomes" id="UP000825935">
    <property type="component" value="Chromosome 16"/>
</dbReference>
<reference evidence="3" key="1">
    <citation type="submission" date="2021-08" db="EMBL/GenBank/DDBJ databases">
        <title>WGS assembly of Ceratopteris richardii.</title>
        <authorList>
            <person name="Marchant D.B."/>
            <person name="Chen G."/>
            <person name="Jenkins J."/>
            <person name="Shu S."/>
            <person name="Leebens-Mack J."/>
            <person name="Grimwood J."/>
            <person name="Schmutz J."/>
            <person name="Soltis P."/>
            <person name="Soltis D."/>
            <person name="Chen Z.-H."/>
        </authorList>
    </citation>
    <scope>NUCLEOTIDE SEQUENCE</scope>
    <source>
        <strain evidence="3">Whitten #5841</strain>
        <tissue evidence="3">Leaf</tissue>
    </source>
</reference>
<feature type="compositionally biased region" description="Polar residues" evidence="1">
    <location>
        <begin position="14"/>
        <end position="50"/>
    </location>
</feature>
<evidence type="ECO:0000259" key="2">
    <source>
        <dbReference type="Pfam" id="PF05678"/>
    </source>
</evidence>
<feature type="domain" description="VQ" evidence="2">
    <location>
        <begin position="138"/>
        <end position="155"/>
    </location>
</feature>
<dbReference type="InterPro" id="IPR008889">
    <property type="entry name" value="VQ"/>
</dbReference>